<feature type="repeat" description="Solcar" evidence="9">
    <location>
        <begin position="170"/>
        <end position="259"/>
    </location>
</feature>
<keyword evidence="2 10" id="KW-0813">Transport</keyword>
<name>A0A1B7TEG8_9ASCO</name>
<dbReference type="InterPro" id="IPR023395">
    <property type="entry name" value="MCP_dom_sf"/>
</dbReference>
<evidence type="ECO:0000256" key="8">
    <source>
        <dbReference type="ARBA" id="ARBA00023136"/>
    </source>
</evidence>
<dbReference type="GO" id="GO:0005743">
    <property type="term" value="C:mitochondrial inner membrane"/>
    <property type="evidence" value="ECO:0007669"/>
    <property type="project" value="UniProtKB-SubCell"/>
</dbReference>
<keyword evidence="8 9" id="KW-0472">Membrane</keyword>
<accession>A0A1B7TEG8</accession>
<evidence type="ECO:0000256" key="7">
    <source>
        <dbReference type="ARBA" id="ARBA00023128"/>
    </source>
</evidence>
<dbReference type="PANTHER" id="PTHR45829:SF4">
    <property type="entry name" value="MITOCHONDRIAL CARRIER PROTEIN RIM2"/>
    <property type="match status" value="1"/>
</dbReference>
<dbReference type="GO" id="GO:0015218">
    <property type="term" value="F:pyrimidine nucleotide transmembrane transporter activity"/>
    <property type="evidence" value="ECO:0007669"/>
    <property type="project" value="InterPro"/>
</dbReference>
<feature type="repeat" description="Solcar" evidence="9">
    <location>
        <begin position="287"/>
        <end position="377"/>
    </location>
</feature>
<protein>
    <submittedName>
        <fullName evidence="11">Mitochondrial carrier</fullName>
    </submittedName>
</protein>
<dbReference type="AlphaFoldDB" id="A0A1B7TEG8"/>
<sequence>MASNDNNKNSTNTDQLRNDILESSKYLGSSEKTNLANNQIVIEDELKHSNGKNSNEPPIKPYIHFVAGGIGGMAGCIATCPLDLVKTRLQSDAYKSYLTQHSHTTGEYIYHSVLSPFKILKNVYRTEGFKALFKGLGPGLIGTVPARSINFFTYGISKDFYSKWLNNGEENAKIHLVSAATAGIVTSTSTNPIWLVKTRLQLDKGKNAQDKIYKNSWDCIVKILKNEGIYGLYKGLSASYLGSVEGVLQWLLYEQIKIVLEKPDINKKLMHNENKYDQNTDKWESFKKWALRSGGAGLAKFTASIVTYPHEVVRTRLRQQPVLVNGMPKYHGLFQTFAVVFREEGLRSMYGGLTAHLFRTVPNSIIMFGTWELMTTVLSKIDSDI</sequence>
<dbReference type="Gene3D" id="1.50.40.10">
    <property type="entry name" value="Mitochondrial carrier domain"/>
    <property type="match status" value="2"/>
</dbReference>
<proteinExistence type="inferred from homology"/>
<organism evidence="11 12">
    <name type="scientific">Hanseniaspora valbyensis NRRL Y-1626</name>
    <dbReference type="NCBI Taxonomy" id="766949"/>
    <lineage>
        <taxon>Eukaryota</taxon>
        <taxon>Fungi</taxon>
        <taxon>Dikarya</taxon>
        <taxon>Ascomycota</taxon>
        <taxon>Saccharomycotina</taxon>
        <taxon>Saccharomycetes</taxon>
        <taxon>Saccharomycodales</taxon>
        <taxon>Saccharomycodaceae</taxon>
        <taxon>Hanseniaspora</taxon>
    </lineage>
</organism>
<comment type="caution">
    <text evidence="11">The sequence shown here is derived from an EMBL/GenBank/DDBJ whole genome shotgun (WGS) entry which is preliminary data.</text>
</comment>
<evidence type="ECO:0000256" key="10">
    <source>
        <dbReference type="RuleBase" id="RU000488"/>
    </source>
</evidence>
<dbReference type="SUPFAM" id="SSF103506">
    <property type="entry name" value="Mitochondrial carrier"/>
    <property type="match status" value="1"/>
</dbReference>
<dbReference type="PROSITE" id="PS50920">
    <property type="entry name" value="SOLCAR"/>
    <property type="match status" value="3"/>
</dbReference>
<evidence type="ECO:0000256" key="3">
    <source>
        <dbReference type="ARBA" id="ARBA00022692"/>
    </source>
</evidence>
<evidence type="ECO:0000256" key="6">
    <source>
        <dbReference type="ARBA" id="ARBA00022989"/>
    </source>
</evidence>
<reference evidence="12" key="1">
    <citation type="journal article" date="2016" name="Proc. Natl. Acad. Sci. U.S.A.">
        <title>Comparative genomics of biotechnologically important yeasts.</title>
        <authorList>
            <person name="Riley R."/>
            <person name="Haridas S."/>
            <person name="Wolfe K.H."/>
            <person name="Lopes M.R."/>
            <person name="Hittinger C.T."/>
            <person name="Goeker M."/>
            <person name="Salamov A.A."/>
            <person name="Wisecaver J.H."/>
            <person name="Long T.M."/>
            <person name="Calvey C.H."/>
            <person name="Aerts A.L."/>
            <person name="Barry K.W."/>
            <person name="Choi C."/>
            <person name="Clum A."/>
            <person name="Coughlan A.Y."/>
            <person name="Deshpande S."/>
            <person name="Douglass A.P."/>
            <person name="Hanson S.J."/>
            <person name="Klenk H.-P."/>
            <person name="LaButti K.M."/>
            <person name="Lapidus A."/>
            <person name="Lindquist E.A."/>
            <person name="Lipzen A.M."/>
            <person name="Meier-Kolthoff J.P."/>
            <person name="Ohm R.A."/>
            <person name="Otillar R.P."/>
            <person name="Pangilinan J.L."/>
            <person name="Peng Y."/>
            <person name="Rokas A."/>
            <person name="Rosa C.A."/>
            <person name="Scheuner C."/>
            <person name="Sibirny A.A."/>
            <person name="Slot J.C."/>
            <person name="Stielow J.B."/>
            <person name="Sun H."/>
            <person name="Kurtzman C.P."/>
            <person name="Blackwell M."/>
            <person name="Grigoriev I.V."/>
            <person name="Jeffries T.W."/>
        </authorList>
    </citation>
    <scope>NUCLEOTIDE SEQUENCE [LARGE SCALE GENOMIC DNA]</scope>
    <source>
        <strain evidence="12">NRRL Y-1626</strain>
    </source>
</reference>
<dbReference type="PANTHER" id="PTHR45829">
    <property type="entry name" value="MITOCHONDRIAL CARRIER PROTEIN RIM2"/>
    <property type="match status" value="1"/>
</dbReference>
<dbReference type="EMBL" id="LXPE01000010">
    <property type="protein sequence ID" value="OBA27149.1"/>
    <property type="molecule type" value="Genomic_DNA"/>
</dbReference>
<dbReference type="PRINTS" id="PR00926">
    <property type="entry name" value="MITOCARRIER"/>
</dbReference>
<evidence type="ECO:0000313" key="11">
    <source>
        <dbReference type="EMBL" id="OBA27149.1"/>
    </source>
</evidence>
<dbReference type="Pfam" id="PF00153">
    <property type="entry name" value="Mito_carr"/>
    <property type="match status" value="3"/>
</dbReference>
<dbReference type="OrthoDB" id="269120at2759"/>
<dbReference type="GO" id="GO:1990519">
    <property type="term" value="P:pyrimidine nucleotide import into mitochondrion"/>
    <property type="evidence" value="ECO:0007669"/>
    <property type="project" value="TreeGrafter"/>
</dbReference>
<comment type="similarity">
    <text evidence="10">Belongs to the mitochondrial carrier (TC 2.A.29) family.</text>
</comment>
<feature type="repeat" description="Solcar" evidence="9">
    <location>
        <begin position="59"/>
        <end position="160"/>
    </location>
</feature>
<keyword evidence="7" id="KW-0496">Mitochondrion</keyword>
<keyword evidence="4" id="KW-0677">Repeat</keyword>
<comment type="subcellular location">
    <subcellularLocation>
        <location evidence="1">Mitochondrion inner membrane</location>
        <topology evidence="1">Multi-pass membrane protein</topology>
    </subcellularLocation>
</comment>
<evidence type="ECO:0000256" key="5">
    <source>
        <dbReference type="ARBA" id="ARBA00022792"/>
    </source>
</evidence>
<keyword evidence="3 9" id="KW-0812">Transmembrane</keyword>
<keyword evidence="6" id="KW-1133">Transmembrane helix</keyword>
<evidence type="ECO:0000256" key="1">
    <source>
        <dbReference type="ARBA" id="ARBA00004448"/>
    </source>
</evidence>
<dbReference type="InterPro" id="IPR002067">
    <property type="entry name" value="MCP"/>
</dbReference>
<evidence type="ECO:0000256" key="9">
    <source>
        <dbReference type="PROSITE-ProRule" id="PRU00282"/>
    </source>
</evidence>
<gene>
    <name evidence="11" type="ORF">HANVADRAFT_52459</name>
</gene>
<dbReference type="InterPro" id="IPR018108">
    <property type="entry name" value="MCP_transmembrane"/>
</dbReference>
<keyword evidence="12" id="KW-1185">Reference proteome</keyword>
<dbReference type="Proteomes" id="UP000092321">
    <property type="component" value="Unassembled WGS sequence"/>
</dbReference>
<evidence type="ECO:0000256" key="4">
    <source>
        <dbReference type="ARBA" id="ARBA00022737"/>
    </source>
</evidence>
<evidence type="ECO:0000313" key="12">
    <source>
        <dbReference type="Proteomes" id="UP000092321"/>
    </source>
</evidence>
<keyword evidence="5" id="KW-0999">Mitochondrion inner membrane</keyword>
<dbReference type="InterPro" id="IPR049562">
    <property type="entry name" value="SLC25A33/36-like"/>
</dbReference>
<evidence type="ECO:0000256" key="2">
    <source>
        <dbReference type="ARBA" id="ARBA00022448"/>
    </source>
</evidence>